<accession>A0A5B8VB85</accession>
<dbReference type="OrthoDB" id="679419at2"/>
<dbReference type="RefSeq" id="WP_147189733.1">
    <property type="nucleotide sequence ID" value="NZ_CP042435.1"/>
</dbReference>
<keyword evidence="2" id="KW-1185">Reference proteome</keyword>
<dbReference type="Proteomes" id="UP000321533">
    <property type="component" value="Chromosome"/>
</dbReference>
<sequence length="76" mass="8934">MQDIKDAICEYIKQRWIDPWEGSTRSFATAHDVDEKIIRKIANYKESSYSISVSSLEKMCTAREITLELFFKAIQR</sequence>
<reference evidence="1 2" key="1">
    <citation type="journal article" date="2016" name="Int. J. Syst. Evol. Microbiol.">
        <title>Panacibacter ginsenosidivorans gen. nov., sp. nov., with ginsenoside converting activity isolated from soil of a ginseng field.</title>
        <authorList>
            <person name="Siddiqi M.Z."/>
            <person name="Muhammad Shafi S."/>
            <person name="Choi K.D."/>
            <person name="Im W.T."/>
        </authorList>
    </citation>
    <scope>NUCLEOTIDE SEQUENCE [LARGE SCALE GENOMIC DNA]</scope>
    <source>
        <strain evidence="1 2">Gsoil1550</strain>
    </source>
</reference>
<dbReference type="AlphaFoldDB" id="A0A5B8VB85"/>
<evidence type="ECO:0000313" key="2">
    <source>
        <dbReference type="Proteomes" id="UP000321533"/>
    </source>
</evidence>
<gene>
    <name evidence="1" type="ORF">FRZ67_11670</name>
</gene>
<name>A0A5B8VB85_9BACT</name>
<organism evidence="1 2">
    <name type="scientific">Panacibacter ginsenosidivorans</name>
    <dbReference type="NCBI Taxonomy" id="1813871"/>
    <lineage>
        <taxon>Bacteria</taxon>
        <taxon>Pseudomonadati</taxon>
        <taxon>Bacteroidota</taxon>
        <taxon>Chitinophagia</taxon>
        <taxon>Chitinophagales</taxon>
        <taxon>Chitinophagaceae</taxon>
        <taxon>Panacibacter</taxon>
    </lineage>
</organism>
<proteinExistence type="predicted"/>
<evidence type="ECO:0000313" key="1">
    <source>
        <dbReference type="EMBL" id="QEC67926.1"/>
    </source>
</evidence>
<dbReference type="KEGG" id="pgin:FRZ67_11670"/>
<dbReference type="EMBL" id="CP042435">
    <property type="protein sequence ID" value="QEC67926.1"/>
    <property type="molecule type" value="Genomic_DNA"/>
</dbReference>
<protein>
    <submittedName>
        <fullName evidence="1">Transcriptional regulator</fullName>
    </submittedName>
</protein>